<evidence type="ECO:0000313" key="4">
    <source>
        <dbReference type="Proteomes" id="UP000282551"/>
    </source>
</evidence>
<reference evidence="3 4" key="1">
    <citation type="submission" date="2018-12" db="EMBL/GenBank/DDBJ databases">
        <authorList>
            <consortium name="Pathogen Informatics"/>
        </authorList>
    </citation>
    <scope>NUCLEOTIDE SEQUENCE [LARGE SCALE GENOMIC DNA]</scope>
    <source>
        <strain evidence="3 4">NCTC10485</strain>
    </source>
</reference>
<evidence type="ECO:0000256" key="1">
    <source>
        <dbReference type="SAM" id="Coils"/>
    </source>
</evidence>
<evidence type="ECO:0000256" key="2">
    <source>
        <dbReference type="SAM" id="Phobius"/>
    </source>
</evidence>
<feature type="transmembrane region" description="Helical" evidence="2">
    <location>
        <begin position="36"/>
        <end position="53"/>
    </location>
</feature>
<keyword evidence="1" id="KW-0175">Coiled coil</keyword>
<dbReference type="RefSeq" id="WP_235666414.1">
    <property type="nucleotide sequence ID" value="NZ_AP022604.1"/>
</dbReference>
<keyword evidence="4" id="KW-1185">Reference proteome</keyword>
<keyword evidence="2" id="KW-0472">Membrane</keyword>
<gene>
    <name evidence="3" type="ORF">NCTC10485_01791</name>
</gene>
<accession>A0A3S4RM35</accession>
<dbReference type="AlphaFoldDB" id="A0A3S4RM35"/>
<organism evidence="3 4">
    <name type="scientific">Mycolicibacterium chitae</name>
    <name type="common">Mycobacterium chitae</name>
    <dbReference type="NCBI Taxonomy" id="1792"/>
    <lineage>
        <taxon>Bacteria</taxon>
        <taxon>Bacillati</taxon>
        <taxon>Actinomycetota</taxon>
        <taxon>Actinomycetes</taxon>
        <taxon>Mycobacteriales</taxon>
        <taxon>Mycobacteriaceae</taxon>
        <taxon>Mycolicibacterium</taxon>
    </lineage>
</organism>
<keyword evidence="2" id="KW-1133">Transmembrane helix</keyword>
<protein>
    <submittedName>
        <fullName evidence="3">Uncharacterized protein</fullName>
    </submittedName>
</protein>
<evidence type="ECO:0000313" key="3">
    <source>
        <dbReference type="EMBL" id="VEG47510.1"/>
    </source>
</evidence>
<dbReference type="EMBL" id="LR134355">
    <property type="protein sequence ID" value="VEG47510.1"/>
    <property type="molecule type" value="Genomic_DNA"/>
</dbReference>
<proteinExistence type="predicted"/>
<feature type="coiled-coil region" evidence="1">
    <location>
        <begin position="49"/>
        <end position="76"/>
    </location>
</feature>
<keyword evidence="2" id="KW-0812">Transmembrane</keyword>
<feature type="transmembrane region" description="Helical" evidence="2">
    <location>
        <begin position="12"/>
        <end position="30"/>
    </location>
</feature>
<sequence length="120" mass="13275">MSVPGGQSGGGALGVIGVVVFIGVIIKYFWWILAGLAMVLVVFLAVVIGKALIQQLEAAEAERKRQNRRLSAQADRQHRWVLDGDPRGVYGAKGAEYMRYVERNNWDGLLRSIQRPPVDL</sequence>
<dbReference type="Proteomes" id="UP000282551">
    <property type="component" value="Chromosome"/>
</dbReference>
<name>A0A3S4RM35_MYCCI</name>